<protein>
    <submittedName>
        <fullName evidence="1">Uncharacterized protein</fullName>
    </submittedName>
</protein>
<name>A0A8H7D3F2_9AGAR</name>
<accession>A0A8H7D3F2</accession>
<dbReference type="EMBL" id="JACAZI010000005">
    <property type="protein sequence ID" value="KAF7360714.1"/>
    <property type="molecule type" value="Genomic_DNA"/>
</dbReference>
<evidence type="ECO:0000313" key="1">
    <source>
        <dbReference type="EMBL" id="KAF7360714.1"/>
    </source>
</evidence>
<sequence>MPPLRAFKYTGQKLCERMMQFFVCTGEKLQSLPLDLEESPRYSTVDPYFYLNRESVIFPVYRDILPHTTDLRELSTSFRDTTIIIDTVVLLPAYKLESLTIV</sequence>
<comment type="caution">
    <text evidence="1">The sequence shown here is derived from an EMBL/GenBank/DDBJ whole genome shotgun (WGS) entry which is preliminary data.</text>
</comment>
<dbReference type="Proteomes" id="UP000620124">
    <property type="component" value="Unassembled WGS sequence"/>
</dbReference>
<dbReference type="OrthoDB" id="2745898at2759"/>
<organism evidence="1 2">
    <name type="scientific">Mycena venus</name>
    <dbReference type="NCBI Taxonomy" id="2733690"/>
    <lineage>
        <taxon>Eukaryota</taxon>
        <taxon>Fungi</taxon>
        <taxon>Dikarya</taxon>
        <taxon>Basidiomycota</taxon>
        <taxon>Agaricomycotina</taxon>
        <taxon>Agaricomycetes</taxon>
        <taxon>Agaricomycetidae</taxon>
        <taxon>Agaricales</taxon>
        <taxon>Marasmiineae</taxon>
        <taxon>Mycenaceae</taxon>
        <taxon>Mycena</taxon>
    </lineage>
</organism>
<dbReference type="AlphaFoldDB" id="A0A8H7D3F2"/>
<evidence type="ECO:0000313" key="2">
    <source>
        <dbReference type="Proteomes" id="UP000620124"/>
    </source>
</evidence>
<proteinExistence type="predicted"/>
<gene>
    <name evidence="1" type="ORF">MVEN_00803300</name>
</gene>
<reference evidence="1" key="1">
    <citation type="submission" date="2020-05" db="EMBL/GenBank/DDBJ databases">
        <title>Mycena genomes resolve the evolution of fungal bioluminescence.</title>
        <authorList>
            <person name="Tsai I.J."/>
        </authorList>
    </citation>
    <scope>NUCLEOTIDE SEQUENCE</scope>
    <source>
        <strain evidence="1">CCC161011</strain>
    </source>
</reference>
<keyword evidence="2" id="KW-1185">Reference proteome</keyword>